<evidence type="ECO:0000313" key="2">
    <source>
        <dbReference type="Proteomes" id="UP000754644"/>
    </source>
</evidence>
<comment type="caution">
    <text evidence="1">The sequence shown here is derived from an EMBL/GenBank/DDBJ whole genome shotgun (WGS) entry which is preliminary data.</text>
</comment>
<dbReference type="Gene3D" id="3.40.50.300">
    <property type="entry name" value="P-loop containing nucleotide triphosphate hydrolases"/>
    <property type="match status" value="1"/>
</dbReference>
<protein>
    <recommendedName>
        <fullName evidence="3">Kinase</fullName>
    </recommendedName>
</protein>
<accession>A0A972W012</accession>
<proteinExistence type="predicted"/>
<evidence type="ECO:0008006" key="3">
    <source>
        <dbReference type="Google" id="ProtNLM"/>
    </source>
</evidence>
<dbReference type="Proteomes" id="UP000754644">
    <property type="component" value="Unassembled WGS sequence"/>
</dbReference>
<dbReference type="AlphaFoldDB" id="A0A972W012"/>
<reference evidence="1" key="1">
    <citation type="submission" date="2020-05" db="EMBL/GenBank/DDBJ databases">
        <title>Sulfur intermediates as new biogeochemical hubs in an aquatic model microbial ecosystem.</title>
        <authorList>
            <person name="Vigneron A."/>
        </authorList>
    </citation>
    <scope>NUCLEOTIDE SEQUENCE</scope>
    <source>
        <strain evidence="1">Bin.250</strain>
    </source>
</reference>
<dbReference type="SUPFAM" id="SSF52540">
    <property type="entry name" value="P-loop containing nucleoside triphosphate hydrolases"/>
    <property type="match status" value="1"/>
</dbReference>
<gene>
    <name evidence="1" type="ORF">HQ497_12290</name>
</gene>
<sequence>MAPQVSDLIEVEHLPADFVAVVERWYLPIAARIAQAQSQQAGTLLVSISGAQGSGKSTLTAFLKLLLKAAWQLDAVDISLDDFYLTHTERQQLALAKHPLLATRGVPGTHDLALATAVFAELRQCSVSQPCQVPRFDKSVDDRRPAADWTVVDHSVDVILFEGWCNNAPVATAESLREPINRLEAQEDPDGSWRHYVNACLGRYHQALFSQADLLVHIAIPSFDKVYEWRQLQEQKLAEKAEANAGVMDSVQLSRFIQHYERITRRCLEELPKTADIVLNLNAEHGVDGLLFRPPG</sequence>
<dbReference type="PANTHER" id="PTHR10285">
    <property type="entry name" value="URIDINE KINASE"/>
    <property type="match status" value="1"/>
</dbReference>
<dbReference type="InterPro" id="IPR027417">
    <property type="entry name" value="P-loop_NTPase"/>
</dbReference>
<dbReference type="EMBL" id="JABMOJ010000463">
    <property type="protein sequence ID" value="NQV66132.1"/>
    <property type="molecule type" value="Genomic_DNA"/>
</dbReference>
<name>A0A972W012_9GAMM</name>
<evidence type="ECO:0000313" key="1">
    <source>
        <dbReference type="EMBL" id="NQV66132.1"/>
    </source>
</evidence>
<organism evidence="1 2">
    <name type="scientific">SAR86 cluster bacterium</name>
    <dbReference type="NCBI Taxonomy" id="2030880"/>
    <lineage>
        <taxon>Bacteria</taxon>
        <taxon>Pseudomonadati</taxon>
        <taxon>Pseudomonadota</taxon>
        <taxon>Gammaproteobacteria</taxon>
        <taxon>SAR86 cluster</taxon>
    </lineage>
</organism>